<dbReference type="EC" id="2.7.13.3" evidence="2"/>
<evidence type="ECO:0000256" key="1">
    <source>
        <dbReference type="ARBA" id="ARBA00000085"/>
    </source>
</evidence>
<dbReference type="InterPro" id="IPR000014">
    <property type="entry name" value="PAS"/>
</dbReference>
<dbReference type="SMART" id="SM00387">
    <property type="entry name" value="HATPase_c"/>
    <property type="match status" value="1"/>
</dbReference>
<dbReference type="SUPFAM" id="SSF55785">
    <property type="entry name" value="PYP-like sensor domain (PAS domain)"/>
    <property type="match status" value="1"/>
</dbReference>
<dbReference type="Pfam" id="PF02518">
    <property type="entry name" value="HATPase_c"/>
    <property type="match status" value="1"/>
</dbReference>
<keyword evidence="3" id="KW-0597">Phosphoprotein</keyword>
<keyword evidence="6" id="KW-0472">Membrane</keyword>
<evidence type="ECO:0000259" key="8">
    <source>
        <dbReference type="PROSITE" id="PS50112"/>
    </source>
</evidence>
<dbReference type="SUPFAM" id="SSF47384">
    <property type="entry name" value="Homodimeric domain of signal transducing histidine kinase"/>
    <property type="match status" value="1"/>
</dbReference>
<dbReference type="PROSITE" id="PS50113">
    <property type="entry name" value="PAC"/>
    <property type="match status" value="1"/>
</dbReference>
<organism evidence="10 11">
    <name type="scientific">Cytophaga hutchinsonii (strain ATCC 33406 / DSM 1761 / CIP 103989 / NBRC 15051 / NCIMB 9469 / D465)</name>
    <dbReference type="NCBI Taxonomy" id="269798"/>
    <lineage>
        <taxon>Bacteria</taxon>
        <taxon>Pseudomonadati</taxon>
        <taxon>Bacteroidota</taxon>
        <taxon>Cytophagia</taxon>
        <taxon>Cytophagales</taxon>
        <taxon>Cytophagaceae</taxon>
        <taxon>Cytophaga</taxon>
    </lineage>
</organism>
<dbReference type="Pfam" id="PF00512">
    <property type="entry name" value="HisKA"/>
    <property type="match status" value="1"/>
</dbReference>
<comment type="catalytic activity">
    <reaction evidence="1">
        <text>ATP + protein L-histidine = ADP + protein N-phospho-L-histidine.</text>
        <dbReference type="EC" id="2.7.13.3"/>
    </reaction>
</comment>
<feature type="domain" description="PAC" evidence="9">
    <location>
        <begin position="290"/>
        <end position="341"/>
    </location>
</feature>
<keyword evidence="6" id="KW-1133">Transmembrane helix</keyword>
<evidence type="ECO:0000259" key="9">
    <source>
        <dbReference type="PROSITE" id="PS50113"/>
    </source>
</evidence>
<evidence type="ECO:0000256" key="4">
    <source>
        <dbReference type="ARBA" id="ARBA00022679"/>
    </source>
</evidence>
<dbReference type="InterPro" id="IPR036097">
    <property type="entry name" value="HisK_dim/P_sf"/>
</dbReference>
<dbReference type="PROSITE" id="PS50112">
    <property type="entry name" value="PAS"/>
    <property type="match status" value="1"/>
</dbReference>
<name>A0A6N4SWK0_CYTH3</name>
<keyword evidence="6" id="KW-0812">Transmembrane</keyword>
<evidence type="ECO:0000256" key="2">
    <source>
        <dbReference type="ARBA" id="ARBA00012438"/>
    </source>
</evidence>
<dbReference type="InterPro" id="IPR013655">
    <property type="entry name" value="PAS_fold_3"/>
</dbReference>
<dbReference type="CDD" id="cd00082">
    <property type="entry name" value="HisKA"/>
    <property type="match status" value="1"/>
</dbReference>
<dbReference type="InterPro" id="IPR036890">
    <property type="entry name" value="HATPase_C_sf"/>
</dbReference>
<feature type="domain" description="PAS" evidence="8">
    <location>
        <begin position="242"/>
        <end position="287"/>
    </location>
</feature>
<evidence type="ECO:0000313" key="10">
    <source>
        <dbReference type="EMBL" id="ABG60779.1"/>
    </source>
</evidence>
<dbReference type="NCBIfam" id="TIGR00229">
    <property type="entry name" value="sensory_box"/>
    <property type="match status" value="1"/>
</dbReference>
<protein>
    <recommendedName>
        <fullName evidence="2">histidine kinase</fullName>
        <ecNumber evidence="2">2.7.13.3</ecNumber>
    </recommendedName>
</protein>
<dbReference type="Gene3D" id="3.30.565.10">
    <property type="entry name" value="Histidine kinase-like ATPase, C-terminal domain"/>
    <property type="match status" value="1"/>
</dbReference>
<dbReference type="KEGG" id="chu:CHU_3546"/>
<evidence type="ECO:0000256" key="5">
    <source>
        <dbReference type="ARBA" id="ARBA00022777"/>
    </source>
</evidence>
<dbReference type="PANTHER" id="PTHR43304:SF1">
    <property type="entry name" value="PAC DOMAIN-CONTAINING PROTEIN"/>
    <property type="match status" value="1"/>
</dbReference>
<dbReference type="PANTHER" id="PTHR43304">
    <property type="entry name" value="PHYTOCHROME-LIKE PROTEIN CPH1"/>
    <property type="match status" value="1"/>
</dbReference>
<dbReference type="EMBL" id="CP000383">
    <property type="protein sequence ID" value="ABG60779.1"/>
    <property type="molecule type" value="Genomic_DNA"/>
</dbReference>
<dbReference type="InterPro" id="IPR004358">
    <property type="entry name" value="Sig_transdc_His_kin-like_C"/>
</dbReference>
<evidence type="ECO:0000256" key="6">
    <source>
        <dbReference type="SAM" id="Phobius"/>
    </source>
</evidence>
<dbReference type="InterPro" id="IPR007891">
    <property type="entry name" value="CHASE3"/>
</dbReference>
<dbReference type="InterPro" id="IPR035965">
    <property type="entry name" value="PAS-like_dom_sf"/>
</dbReference>
<dbReference type="Proteomes" id="UP000001822">
    <property type="component" value="Chromosome"/>
</dbReference>
<dbReference type="PRINTS" id="PR00344">
    <property type="entry name" value="BCTRLSENSOR"/>
</dbReference>
<dbReference type="PROSITE" id="PS50109">
    <property type="entry name" value="HIS_KIN"/>
    <property type="match status" value="1"/>
</dbReference>
<dbReference type="Gene3D" id="1.10.287.130">
    <property type="match status" value="1"/>
</dbReference>
<keyword evidence="5 10" id="KW-0418">Kinase</keyword>
<dbReference type="SMART" id="SM00388">
    <property type="entry name" value="HisKA"/>
    <property type="match status" value="1"/>
</dbReference>
<keyword evidence="4 10" id="KW-0808">Transferase</keyword>
<keyword evidence="11" id="KW-1185">Reference proteome</keyword>
<dbReference type="Pfam" id="PF05227">
    <property type="entry name" value="CHASE3"/>
    <property type="match status" value="1"/>
</dbReference>
<feature type="transmembrane region" description="Helical" evidence="6">
    <location>
        <begin position="178"/>
        <end position="198"/>
    </location>
</feature>
<proteinExistence type="predicted"/>
<dbReference type="AlphaFoldDB" id="A0A6N4SWK0"/>
<dbReference type="SUPFAM" id="SSF55874">
    <property type="entry name" value="ATPase domain of HSP90 chaperone/DNA topoisomerase II/histidine kinase"/>
    <property type="match status" value="1"/>
</dbReference>
<feature type="domain" description="Histidine kinase" evidence="7">
    <location>
        <begin position="359"/>
        <end position="586"/>
    </location>
</feature>
<evidence type="ECO:0000313" key="11">
    <source>
        <dbReference type="Proteomes" id="UP000001822"/>
    </source>
</evidence>
<dbReference type="Gene3D" id="3.30.450.20">
    <property type="entry name" value="PAS domain"/>
    <property type="match status" value="1"/>
</dbReference>
<dbReference type="InterPro" id="IPR003661">
    <property type="entry name" value="HisK_dim/P_dom"/>
</dbReference>
<accession>A0A6N4SWK0</accession>
<sequence>MLKCIFVASLFILIFISTFTYKHSTGLIHSSKRLIHSHKVNLELEQLNSLLKDVEINQTAYFISRDTTFLSAFNNSRTRISQSINRLQGLTQDNLKQQNNLDSLVKLIKVRYNILFENSINLNDSVPVNAKRFNKSLIDGKAVMRTIRSQINQMIELENIYLVERQEKYENESFLTPFYSLMLLLFSLIVFIFSYYKISRDLESLKKSNLVLKIATETMKHAEEIGGFSSWQWDLATNKFIYSDNQHRLLGVERDSFESSNDAFINFVHPEDRHVIKNGERMVLDEQQSSVAFFRVIRKDGQMRYFKSIGKLLTDSSGNKILIGINNDITEEHLVSKSLEDRNSELEKSNKELASFNHVASHDLQEPLRKIQTFISRIYEKESSNLSQQGKDYLERIQIAAKRMRVLIDDLLLFSRTNKVEKIFEHTDLNLLLDEAIQELTQQIEETGATISSDPLPQLIIIPFQIQQLFINLIANSLKYSKPDVPPAIKIESSIINSNDYEAIIKEKNKEFYKISIMDNGLGFDQEYEEAIFTLFYRLHNNSDYPGTGIGLAICKKIVENHKGYIRAESVPGKGSVFSFFLPLYH</sequence>
<dbReference type="GO" id="GO:0000155">
    <property type="term" value="F:phosphorelay sensor kinase activity"/>
    <property type="evidence" value="ECO:0007669"/>
    <property type="project" value="InterPro"/>
</dbReference>
<gene>
    <name evidence="10" type="primary">cpxA</name>
    <name evidence="10" type="ordered locus">CHU_3546</name>
</gene>
<dbReference type="InterPro" id="IPR003594">
    <property type="entry name" value="HATPase_dom"/>
</dbReference>
<dbReference type="CDD" id="cd19410">
    <property type="entry name" value="HK9-like_sensor"/>
    <property type="match status" value="1"/>
</dbReference>
<dbReference type="InterPro" id="IPR000700">
    <property type="entry name" value="PAS-assoc_C"/>
</dbReference>
<evidence type="ECO:0000259" key="7">
    <source>
        <dbReference type="PROSITE" id="PS50109"/>
    </source>
</evidence>
<dbReference type="InterPro" id="IPR052162">
    <property type="entry name" value="Sensor_kinase/Photoreceptor"/>
</dbReference>
<evidence type="ECO:0000256" key="3">
    <source>
        <dbReference type="ARBA" id="ARBA00022553"/>
    </source>
</evidence>
<dbReference type="Pfam" id="PF08447">
    <property type="entry name" value="PAS_3"/>
    <property type="match status" value="1"/>
</dbReference>
<reference evidence="10 11" key="1">
    <citation type="journal article" date="2007" name="Appl. Environ. Microbiol.">
        <title>Genome sequence of the cellulolytic gliding bacterium Cytophaga hutchinsonii.</title>
        <authorList>
            <person name="Xie G."/>
            <person name="Bruce D.C."/>
            <person name="Challacombe J.F."/>
            <person name="Chertkov O."/>
            <person name="Detter J.C."/>
            <person name="Gilna P."/>
            <person name="Han C.S."/>
            <person name="Lucas S."/>
            <person name="Misra M."/>
            <person name="Myers G.L."/>
            <person name="Richardson P."/>
            <person name="Tapia R."/>
            <person name="Thayer N."/>
            <person name="Thompson L.S."/>
            <person name="Brettin T.S."/>
            <person name="Henrissat B."/>
            <person name="Wilson D.B."/>
            <person name="McBride M.J."/>
        </authorList>
    </citation>
    <scope>NUCLEOTIDE SEQUENCE [LARGE SCALE GENOMIC DNA]</scope>
    <source>
        <strain evidence="11">ATCC 33406 / DSM 1761 / CIP 103989 / NBRC 15051 / NCIMB 9469 / D465</strain>
    </source>
</reference>
<dbReference type="InterPro" id="IPR005467">
    <property type="entry name" value="His_kinase_dom"/>
</dbReference>
<dbReference type="Gene3D" id="2.10.70.100">
    <property type="match status" value="1"/>
</dbReference>